<feature type="region of interest" description="Disordered" evidence="1">
    <location>
        <begin position="265"/>
        <end position="322"/>
    </location>
</feature>
<reference evidence="2 3" key="1">
    <citation type="journal article" date="2020" name="ISME J.">
        <title>Uncovering the hidden diversity of litter-decomposition mechanisms in mushroom-forming fungi.</title>
        <authorList>
            <person name="Floudas D."/>
            <person name="Bentzer J."/>
            <person name="Ahren D."/>
            <person name="Johansson T."/>
            <person name="Persson P."/>
            <person name="Tunlid A."/>
        </authorList>
    </citation>
    <scope>NUCLEOTIDE SEQUENCE [LARGE SCALE GENOMIC DNA]</scope>
    <source>
        <strain evidence="2 3">CBS 291.85</strain>
    </source>
</reference>
<evidence type="ECO:0000313" key="3">
    <source>
        <dbReference type="Proteomes" id="UP000559256"/>
    </source>
</evidence>
<dbReference type="AlphaFoldDB" id="A0A8H5FYY2"/>
<protein>
    <submittedName>
        <fullName evidence="2">Uncharacterized protein</fullName>
    </submittedName>
</protein>
<evidence type="ECO:0000256" key="1">
    <source>
        <dbReference type="SAM" id="MobiDB-lite"/>
    </source>
</evidence>
<organism evidence="2 3">
    <name type="scientific">Tetrapyrgos nigripes</name>
    <dbReference type="NCBI Taxonomy" id="182062"/>
    <lineage>
        <taxon>Eukaryota</taxon>
        <taxon>Fungi</taxon>
        <taxon>Dikarya</taxon>
        <taxon>Basidiomycota</taxon>
        <taxon>Agaricomycotina</taxon>
        <taxon>Agaricomycetes</taxon>
        <taxon>Agaricomycetidae</taxon>
        <taxon>Agaricales</taxon>
        <taxon>Marasmiineae</taxon>
        <taxon>Marasmiaceae</taxon>
        <taxon>Tetrapyrgos</taxon>
    </lineage>
</organism>
<feature type="region of interest" description="Disordered" evidence="1">
    <location>
        <begin position="170"/>
        <end position="245"/>
    </location>
</feature>
<feature type="compositionally biased region" description="Low complexity" evidence="1">
    <location>
        <begin position="282"/>
        <end position="291"/>
    </location>
</feature>
<feature type="compositionally biased region" description="Low complexity" evidence="1">
    <location>
        <begin position="227"/>
        <end position="238"/>
    </location>
</feature>
<gene>
    <name evidence="2" type="ORF">D9758_010758</name>
</gene>
<proteinExistence type="predicted"/>
<dbReference type="OrthoDB" id="3243413at2759"/>
<dbReference type="EMBL" id="JAACJM010000060">
    <property type="protein sequence ID" value="KAF5354356.1"/>
    <property type="molecule type" value="Genomic_DNA"/>
</dbReference>
<accession>A0A8H5FYY2</accession>
<comment type="caution">
    <text evidence="2">The sequence shown here is derived from an EMBL/GenBank/DDBJ whole genome shotgun (WGS) entry which is preliminary data.</text>
</comment>
<keyword evidence="3" id="KW-1185">Reference proteome</keyword>
<dbReference type="Proteomes" id="UP000559256">
    <property type="component" value="Unassembled WGS sequence"/>
</dbReference>
<evidence type="ECO:0000313" key="2">
    <source>
        <dbReference type="EMBL" id="KAF5354356.1"/>
    </source>
</evidence>
<feature type="compositionally biased region" description="Low complexity" evidence="1">
    <location>
        <begin position="475"/>
        <end position="492"/>
    </location>
</feature>
<feature type="compositionally biased region" description="Pro residues" evidence="1">
    <location>
        <begin position="292"/>
        <end position="311"/>
    </location>
</feature>
<name>A0A8H5FYY2_9AGAR</name>
<feature type="region of interest" description="Disordered" evidence="1">
    <location>
        <begin position="436"/>
        <end position="515"/>
    </location>
</feature>
<sequence>MPKRIPTPPPPDDEPKYLAVWYPYPLNANMEVKEDYIATARWIAQCIGPNPLYALLYKPSARGMILLEISRAFTDWGNILGEHRWKEVLRRPTHEEHPRVSRIYDSRYKSGRAAQKEGWKRIDVKDSWFNDWSFENNHFAFPYPGTYWCDRPSEDKTAFDVCHNLDTRFKQPPPAVPDPPKPGSQEWLAQRSAPKVSNGAKVGTTMSAATRKLNKSRPPAWNQPITPKASSSKPSGPANAWTTPNKVVKSPHTVLPGDVWANSPQLAKSASQPAKGAWGTGASPAVKSAKAPPAPRQPLSAPVPPGLPLPPGLIRSQGNTSSSSGWEYVAPAVVRDPSPQVDQVTKVMQAVDLAPAPATLEDFDNLFDDPEAEDFVAAPYESTPISYVQYQLPEKSVEVVENLWGDQEEPDLPEEERCSFHGFTCKKGICVERSKIEKEKERRKKAGATNGNSTQKGKGKKGKGGNWRKGGDGDGNQPNGSGSNSENNRSSSRAGTSTQAAAPTLTEDLEDVDPW</sequence>
<feature type="compositionally biased region" description="Pro residues" evidence="1">
    <location>
        <begin position="171"/>
        <end position="182"/>
    </location>
</feature>